<keyword evidence="2" id="KW-1133">Transmembrane helix</keyword>
<evidence type="ECO:0000256" key="2">
    <source>
        <dbReference type="SAM" id="Phobius"/>
    </source>
</evidence>
<dbReference type="EMBL" id="BAABDQ010000014">
    <property type="protein sequence ID" value="GAA3571056.1"/>
    <property type="molecule type" value="Genomic_DNA"/>
</dbReference>
<dbReference type="Proteomes" id="UP001500630">
    <property type="component" value="Unassembled WGS sequence"/>
</dbReference>
<accession>A0ABP6XQL5</accession>
<protein>
    <submittedName>
        <fullName evidence="3">Uncharacterized protein</fullName>
    </submittedName>
</protein>
<keyword evidence="4" id="KW-1185">Reference proteome</keyword>
<keyword evidence="2" id="KW-0812">Transmembrane</keyword>
<feature type="transmembrane region" description="Helical" evidence="2">
    <location>
        <begin position="236"/>
        <end position="255"/>
    </location>
</feature>
<feature type="transmembrane region" description="Helical" evidence="2">
    <location>
        <begin position="304"/>
        <end position="323"/>
    </location>
</feature>
<evidence type="ECO:0000313" key="3">
    <source>
        <dbReference type="EMBL" id="GAA3571056.1"/>
    </source>
</evidence>
<keyword evidence="2" id="KW-0472">Membrane</keyword>
<feature type="transmembrane region" description="Helical" evidence="2">
    <location>
        <begin position="215"/>
        <end position="230"/>
    </location>
</feature>
<feature type="transmembrane region" description="Helical" evidence="2">
    <location>
        <begin position="264"/>
        <end position="284"/>
    </location>
</feature>
<gene>
    <name evidence="3" type="ORF">GCM10022419_059880</name>
</gene>
<feature type="compositionally biased region" description="Basic and acidic residues" evidence="1">
    <location>
        <begin position="80"/>
        <end position="89"/>
    </location>
</feature>
<feature type="compositionally biased region" description="Basic and acidic residues" evidence="1">
    <location>
        <begin position="123"/>
        <end position="147"/>
    </location>
</feature>
<proteinExistence type="predicted"/>
<comment type="caution">
    <text evidence="3">The sequence shown here is derived from an EMBL/GenBank/DDBJ whole genome shotgun (WGS) entry which is preliminary data.</text>
</comment>
<reference evidence="4" key="1">
    <citation type="journal article" date="2019" name="Int. J. Syst. Evol. Microbiol.">
        <title>The Global Catalogue of Microorganisms (GCM) 10K type strain sequencing project: providing services to taxonomists for standard genome sequencing and annotation.</title>
        <authorList>
            <consortium name="The Broad Institute Genomics Platform"/>
            <consortium name="The Broad Institute Genome Sequencing Center for Infectious Disease"/>
            <person name="Wu L."/>
            <person name="Ma J."/>
        </authorList>
    </citation>
    <scope>NUCLEOTIDE SEQUENCE [LARGE SCALE GENOMIC DNA]</scope>
    <source>
        <strain evidence="4">JCM 17326</strain>
    </source>
</reference>
<name>A0ABP6XQL5_9ACTN</name>
<organism evidence="3 4">
    <name type="scientific">Nonomuraea rosea</name>
    <dbReference type="NCBI Taxonomy" id="638574"/>
    <lineage>
        <taxon>Bacteria</taxon>
        <taxon>Bacillati</taxon>
        <taxon>Actinomycetota</taxon>
        <taxon>Actinomycetes</taxon>
        <taxon>Streptosporangiales</taxon>
        <taxon>Streptosporangiaceae</taxon>
        <taxon>Nonomuraea</taxon>
    </lineage>
</organism>
<evidence type="ECO:0000256" key="1">
    <source>
        <dbReference type="SAM" id="MobiDB-lite"/>
    </source>
</evidence>
<evidence type="ECO:0000313" key="4">
    <source>
        <dbReference type="Proteomes" id="UP001500630"/>
    </source>
</evidence>
<feature type="region of interest" description="Disordered" evidence="1">
    <location>
        <begin position="80"/>
        <end position="162"/>
    </location>
</feature>
<sequence length="326" mass="34135">MLGVIERADQLVLNYVSKAADAAHGVLRADQRLDFARRLRARIEDERQGSQNARQVSKVLARFGDPVALVEREARRLADAAATARRDAGETSPDAAPSGGEGDGRKGAGPQGRGATLRFPAIADDRGAPPAIADDRGVPPAIADDRGAPPGVGDDGGAPPGVQAHRKIARQRVNRPQGRALPFAGLRRAAMSSANPMATGGRDARTIVKEHPRDTAALVLLLVAALLVPFDLPPVAIFEVPVLVWAAGGALVLLSSSWSVRDRLLGAGAPLLGYSVGGVVIGGLRVGTEQGVQAFFTQFFDVSGTMFMIGTGLGVVWLAYRLLDRS</sequence>